<evidence type="ECO:0000313" key="3">
    <source>
        <dbReference type="RefSeq" id="XP_032836368.1"/>
    </source>
</evidence>
<dbReference type="PANTHER" id="PTHR21490:SF2">
    <property type="entry name" value="ENKURIN DOMAIN-CONTAINING PROTEIN 1"/>
    <property type="match status" value="1"/>
</dbReference>
<keyword evidence="2" id="KW-1185">Reference proteome</keyword>
<dbReference type="CTD" id="84080"/>
<gene>
    <name evidence="3" type="primary">ENKD1</name>
</gene>
<organism evidence="2 3">
    <name type="scientific">Petromyzon marinus</name>
    <name type="common">Sea lamprey</name>
    <dbReference type="NCBI Taxonomy" id="7757"/>
    <lineage>
        <taxon>Eukaryota</taxon>
        <taxon>Metazoa</taxon>
        <taxon>Chordata</taxon>
        <taxon>Craniata</taxon>
        <taxon>Vertebrata</taxon>
        <taxon>Cyclostomata</taxon>
        <taxon>Hyperoartia</taxon>
        <taxon>Petromyzontiformes</taxon>
        <taxon>Petromyzontidae</taxon>
        <taxon>Petromyzon</taxon>
    </lineage>
</organism>
<dbReference type="PANTHER" id="PTHR21490">
    <property type="entry name" value="ENKURIN-RELATED"/>
    <property type="match status" value="1"/>
</dbReference>
<name>A0AAJ7UH51_PETMA</name>
<proteinExistence type="predicted"/>
<dbReference type="Proteomes" id="UP001318040">
    <property type="component" value="Chromosome 68"/>
</dbReference>
<dbReference type="KEGG" id="pmrn:116958012"/>
<sequence>MCEGPSTISGPIPPDLSLYPQSYQQQQQHGRPQSARSPILALPPWAPTSARSPAPGPPPPRALGEGLEILLRGRGSVGALIHAEGPREGEGPWGGGPKRQGHKPRNHVLENLRRIRKIQQQHQQQHQQQQQPPAHQQREATALWKSRKYDNVPSKVTAKLQEPPPPPRAQSAGFLRAHSRGRGESGGETPRQARQSVDFVKRNTRDAWQRGERDHGLSRSNSQPNLSLAPQPKGMLPA</sequence>
<accession>A0AAJ7UH51</accession>
<protein>
    <submittedName>
        <fullName evidence="3">Enkurin domain-containing protein 1</fullName>
    </submittedName>
</protein>
<evidence type="ECO:0000313" key="2">
    <source>
        <dbReference type="Proteomes" id="UP001318040"/>
    </source>
</evidence>
<dbReference type="InterPro" id="IPR052102">
    <property type="entry name" value="Enkurin_domain-protein"/>
</dbReference>
<feature type="compositionally biased region" description="Polar residues" evidence="1">
    <location>
        <begin position="218"/>
        <end position="228"/>
    </location>
</feature>
<feature type="compositionally biased region" description="Low complexity" evidence="1">
    <location>
        <begin position="16"/>
        <end position="28"/>
    </location>
</feature>
<feature type="compositionally biased region" description="Low complexity" evidence="1">
    <location>
        <begin position="62"/>
        <end position="74"/>
    </location>
</feature>
<dbReference type="AlphaFoldDB" id="A0AAJ7UH51"/>
<feature type="compositionally biased region" description="Low complexity" evidence="1">
    <location>
        <begin position="120"/>
        <end position="135"/>
    </location>
</feature>
<feature type="region of interest" description="Disordered" evidence="1">
    <location>
        <begin position="1"/>
        <end position="238"/>
    </location>
</feature>
<evidence type="ECO:0000256" key="1">
    <source>
        <dbReference type="SAM" id="MobiDB-lite"/>
    </source>
</evidence>
<feature type="compositionally biased region" description="Basic and acidic residues" evidence="1">
    <location>
        <begin position="199"/>
        <end position="217"/>
    </location>
</feature>
<dbReference type="GO" id="GO:0005881">
    <property type="term" value="C:cytoplasmic microtubule"/>
    <property type="evidence" value="ECO:0007669"/>
    <property type="project" value="TreeGrafter"/>
</dbReference>
<dbReference type="RefSeq" id="XP_032836368.1">
    <property type="nucleotide sequence ID" value="XM_032980477.1"/>
</dbReference>
<reference evidence="3" key="1">
    <citation type="submission" date="2025-08" db="UniProtKB">
        <authorList>
            <consortium name="RefSeq"/>
        </authorList>
    </citation>
    <scope>IDENTIFICATION</scope>
    <source>
        <tissue evidence="3">Sperm</tissue>
    </source>
</reference>